<gene>
    <name evidence="1" type="ORF">FIBSPDRAFT_957068</name>
</gene>
<proteinExistence type="predicted"/>
<dbReference type="EMBL" id="KV417581">
    <property type="protein sequence ID" value="KZP17619.1"/>
    <property type="molecule type" value="Genomic_DNA"/>
</dbReference>
<evidence type="ECO:0000313" key="2">
    <source>
        <dbReference type="Proteomes" id="UP000076532"/>
    </source>
</evidence>
<accession>A0A166G9W9</accession>
<dbReference type="Proteomes" id="UP000076532">
    <property type="component" value="Unassembled WGS sequence"/>
</dbReference>
<evidence type="ECO:0000313" key="1">
    <source>
        <dbReference type="EMBL" id="KZP17619.1"/>
    </source>
</evidence>
<organism evidence="1 2">
    <name type="scientific">Athelia psychrophila</name>
    <dbReference type="NCBI Taxonomy" id="1759441"/>
    <lineage>
        <taxon>Eukaryota</taxon>
        <taxon>Fungi</taxon>
        <taxon>Dikarya</taxon>
        <taxon>Basidiomycota</taxon>
        <taxon>Agaricomycotina</taxon>
        <taxon>Agaricomycetes</taxon>
        <taxon>Agaricomycetidae</taxon>
        <taxon>Atheliales</taxon>
        <taxon>Atheliaceae</taxon>
        <taxon>Athelia</taxon>
    </lineage>
</organism>
<dbReference type="AlphaFoldDB" id="A0A166G9W9"/>
<reference evidence="1 2" key="1">
    <citation type="journal article" date="2016" name="Mol. Biol. Evol.">
        <title>Comparative Genomics of Early-Diverging Mushroom-Forming Fungi Provides Insights into the Origins of Lignocellulose Decay Capabilities.</title>
        <authorList>
            <person name="Nagy L.G."/>
            <person name="Riley R."/>
            <person name="Tritt A."/>
            <person name="Adam C."/>
            <person name="Daum C."/>
            <person name="Floudas D."/>
            <person name="Sun H."/>
            <person name="Yadav J.S."/>
            <person name="Pangilinan J."/>
            <person name="Larsson K.H."/>
            <person name="Matsuura K."/>
            <person name="Barry K."/>
            <person name="Labutti K."/>
            <person name="Kuo R."/>
            <person name="Ohm R.A."/>
            <person name="Bhattacharya S.S."/>
            <person name="Shirouzu T."/>
            <person name="Yoshinaga Y."/>
            <person name="Martin F.M."/>
            <person name="Grigoriev I.V."/>
            <person name="Hibbett D.S."/>
        </authorList>
    </citation>
    <scope>NUCLEOTIDE SEQUENCE [LARGE SCALE GENOMIC DNA]</scope>
    <source>
        <strain evidence="1 2">CBS 109695</strain>
    </source>
</reference>
<protein>
    <submittedName>
        <fullName evidence="1">Uncharacterized protein</fullName>
    </submittedName>
</protein>
<keyword evidence="2" id="KW-1185">Reference proteome</keyword>
<sequence length="164" mass="18116">MYTARDVNTAFADAAVKLDDVSWFTSPERIDIVDIVKRCNTAPTSTQGMVSSARASWLPTFFPPSHPDDYMSHPLAAHPTLYALLEMRWYPATSPTYSVFRSLEGCIRNQQRIRGRISGDDEGAGRRGGHSIRVVSPEEGAEGAFKRCMDESPSGQLFSENALS</sequence>
<name>A0A166G9W9_9AGAM</name>